<reference evidence="8 9" key="1">
    <citation type="journal article" date="2014" name="BMC Genomics">
        <title>Comparison of environmental and isolate Sulfobacillus genomes reveals diverse carbon, sulfur, nitrogen, and hydrogen metabolisms.</title>
        <authorList>
            <person name="Justice N.B."/>
            <person name="Norman A."/>
            <person name="Brown C.T."/>
            <person name="Singh A."/>
            <person name="Thomas B.C."/>
            <person name="Banfield J.F."/>
        </authorList>
    </citation>
    <scope>NUCLEOTIDE SEQUENCE [LARGE SCALE GENOMIC DNA]</scope>
    <source>
        <strain evidence="8">AMDSBA1</strain>
    </source>
</reference>
<comment type="similarity">
    <text evidence="2">Belongs to the cytochrome c oxidase bacterial subunit 4 family.</text>
</comment>
<dbReference type="GO" id="GO:0009486">
    <property type="term" value="F:cytochrome bo3 ubiquinol oxidase activity"/>
    <property type="evidence" value="ECO:0007669"/>
    <property type="project" value="TreeGrafter"/>
</dbReference>
<feature type="transmembrane region" description="Helical" evidence="7">
    <location>
        <begin position="69"/>
        <end position="92"/>
    </location>
</feature>
<dbReference type="Proteomes" id="UP000242699">
    <property type="component" value="Unassembled WGS sequence"/>
</dbReference>
<dbReference type="GO" id="GO:0009319">
    <property type="term" value="C:cytochrome o ubiquinol oxidase complex"/>
    <property type="evidence" value="ECO:0007669"/>
    <property type="project" value="TreeGrafter"/>
</dbReference>
<dbReference type="GO" id="GO:0005886">
    <property type="term" value="C:plasma membrane"/>
    <property type="evidence" value="ECO:0007669"/>
    <property type="project" value="UniProtKB-SubCell"/>
</dbReference>
<keyword evidence="5 7" id="KW-1133">Transmembrane helix</keyword>
<dbReference type="Pfam" id="PF03626">
    <property type="entry name" value="COX4_pro"/>
    <property type="match status" value="1"/>
</dbReference>
<keyword evidence="4 7" id="KW-0812">Transmembrane</keyword>
<dbReference type="InterPro" id="IPR050968">
    <property type="entry name" value="Cytochrome_c_oxidase_bac_sub4"/>
</dbReference>
<keyword evidence="6 7" id="KW-0472">Membrane</keyword>
<gene>
    <name evidence="8" type="ORF">C7B43_16405</name>
</gene>
<comment type="subcellular location">
    <subcellularLocation>
        <location evidence="1">Cell membrane</location>
        <topology evidence="1">Multi-pass membrane protein</topology>
    </subcellularLocation>
</comment>
<evidence type="ECO:0000256" key="5">
    <source>
        <dbReference type="ARBA" id="ARBA00022989"/>
    </source>
</evidence>
<organism evidence="8 9">
    <name type="scientific">Sulfobacillus benefaciens</name>
    <dbReference type="NCBI Taxonomy" id="453960"/>
    <lineage>
        <taxon>Bacteria</taxon>
        <taxon>Bacillati</taxon>
        <taxon>Bacillota</taxon>
        <taxon>Clostridia</taxon>
        <taxon>Eubacteriales</taxon>
        <taxon>Clostridiales Family XVII. Incertae Sedis</taxon>
        <taxon>Sulfobacillus</taxon>
    </lineage>
</organism>
<feature type="transmembrane region" description="Helical" evidence="7">
    <location>
        <begin position="45"/>
        <end position="63"/>
    </location>
</feature>
<dbReference type="GO" id="GO:0019646">
    <property type="term" value="P:aerobic electron transport chain"/>
    <property type="evidence" value="ECO:0007669"/>
    <property type="project" value="TreeGrafter"/>
</dbReference>
<dbReference type="InterPro" id="IPR005171">
    <property type="entry name" value="Cyt_c_oxidase_su4_prok"/>
</dbReference>
<comment type="caution">
    <text evidence="8">The sequence shown here is derived from an EMBL/GenBank/DDBJ whole genome shotgun (WGS) entry which is preliminary data.</text>
</comment>
<evidence type="ECO:0000313" key="9">
    <source>
        <dbReference type="Proteomes" id="UP000242699"/>
    </source>
</evidence>
<evidence type="ECO:0000256" key="6">
    <source>
        <dbReference type="ARBA" id="ARBA00023136"/>
    </source>
</evidence>
<proteinExistence type="inferred from homology"/>
<evidence type="ECO:0000256" key="4">
    <source>
        <dbReference type="ARBA" id="ARBA00022692"/>
    </source>
</evidence>
<evidence type="ECO:0000256" key="7">
    <source>
        <dbReference type="SAM" id="Phobius"/>
    </source>
</evidence>
<evidence type="ECO:0000256" key="1">
    <source>
        <dbReference type="ARBA" id="ARBA00004651"/>
    </source>
</evidence>
<dbReference type="EMBL" id="PXYT01000052">
    <property type="protein sequence ID" value="PSR25625.1"/>
    <property type="molecule type" value="Genomic_DNA"/>
</dbReference>
<dbReference type="PANTHER" id="PTHR36835:SF1">
    <property type="entry name" value="CYTOCHROME BO(3) UBIQUINOL OXIDASE SUBUNIT 4"/>
    <property type="match status" value="1"/>
</dbReference>
<evidence type="ECO:0000256" key="2">
    <source>
        <dbReference type="ARBA" id="ARBA00008079"/>
    </source>
</evidence>
<evidence type="ECO:0000256" key="3">
    <source>
        <dbReference type="ARBA" id="ARBA00022475"/>
    </source>
</evidence>
<dbReference type="GO" id="GO:0015078">
    <property type="term" value="F:proton transmembrane transporter activity"/>
    <property type="evidence" value="ECO:0007669"/>
    <property type="project" value="TreeGrafter"/>
</dbReference>
<name>A0A2T2WTQ8_9FIRM</name>
<dbReference type="AlphaFoldDB" id="A0A2T2WTQ8"/>
<feature type="transmembrane region" description="Helical" evidence="7">
    <location>
        <begin position="104"/>
        <end position="126"/>
    </location>
</feature>
<dbReference type="GO" id="GO:0015990">
    <property type="term" value="P:electron transport coupled proton transport"/>
    <property type="evidence" value="ECO:0007669"/>
    <property type="project" value="TreeGrafter"/>
</dbReference>
<keyword evidence="3" id="KW-1003">Cell membrane</keyword>
<accession>A0A2T2WTQ8</accession>
<evidence type="ECO:0000313" key="8">
    <source>
        <dbReference type="EMBL" id="PSR25625.1"/>
    </source>
</evidence>
<dbReference type="PANTHER" id="PTHR36835">
    <property type="entry name" value="CYTOCHROME BO(3) UBIQUINOL OXIDASE SUBUNIT 4"/>
    <property type="match status" value="1"/>
</dbReference>
<sequence>MADRLYPSHGTGAMNQVELVENEDSIEISSLAPHFAVHKFPWRQVFGYVASLVLTAMAFILVINHVLPVSALVSVVIALAVLQAAVQLGVFMHLRESRGMAWQILVLGLGGFIALCVVAGSIWIMMFKSGVA</sequence>
<protein>
    <submittedName>
        <fullName evidence="8">Cytochrome C oxidase subunit IV</fullName>
    </submittedName>
</protein>